<dbReference type="InterPro" id="IPR050194">
    <property type="entry name" value="Glycosyltransferase_grp1"/>
</dbReference>
<dbReference type="CDD" id="cd03794">
    <property type="entry name" value="GT4_WbuB-like"/>
    <property type="match status" value="1"/>
</dbReference>
<dbReference type="GO" id="GO:0016758">
    <property type="term" value="F:hexosyltransferase activity"/>
    <property type="evidence" value="ECO:0007669"/>
    <property type="project" value="TreeGrafter"/>
</dbReference>
<evidence type="ECO:0000313" key="5">
    <source>
        <dbReference type="Proteomes" id="UP000019246"/>
    </source>
</evidence>
<dbReference type="AlphaFoldDB" id="W7BD22"/>
<dbReference type="Pfam" id="PF13579">
    <property type="entry name" value="Glyco_trans_4_4"/>
    <property type="match status" value="1"/>
</dbReference>
<feature type="transmembrane region" description="Helical" evidence="1">
    <location>
        <begin position="81"/>
        <end position="99"/>
    </location>
</feature>
<dbReference type="InterPro" id="IPR001296">
    <property type="entry name" value="Glyco_trans_1"/>
</dbReference>
<evidence type="ECO:0000313" key="4">
    <source>
        <dbReference type="EMBL" id="EUJ20976.1"/>
    </source>
</evidence>
<feature type="domain" description="Glycosyl transferase family 1" evidence="2">
    <location>
        <begin position="209"/>
        <end position="375"/>
    </location>
</feature>
<dbReference type="OrthoDB" id="9811902at2"/>
<dbReference type="RefSeq" id="WP_052008425.1">
    <property type="nucleotide sequence ID" value="NZ_AOCG01000003.1"/>
</dbReference>
<reference evidence="4 5" key="1">
    <citation type="journal article" date="2014" name="Int. J. Syst. Evol. Microbiol.">
        <title>Listeria floridensis sp. nov., Listeria aquatica sp. nov., Listeria cornellensis sp. nov., Listeria riparia sp. nov. and Listeria grandensis sp. nov., from agricultural and natural environments.</title>
        <authorList>
            <person name="den Bakker H.C."/>
            <person name="Warchocki S."/>
            <person name="Wright E.M."/>
            <person name="Allred A.F."/>
            <person name="Ahlstrom C."/>
            <person name="Manuel C.S."/>
            <person name="Stasiewicz M.J."/>
            <person name="Burrell A."/>
            <person name="Roof S."/>
            <person name="Strawn L."/>
            <person name="Fortes E.D."/>
            <person name="Nightingale K.K."/>
            <person name="Kephart D."/>
            <person name="Wiedmann M."/>
        </authorList>
    </citation>
    <scope>NUCLEOTIDE SEQUENCE [LARGE SCALE GENOMIC DNA]</scope>
    <source>
        <strain evidence="4 5">FSL S10-1188</strain>
    </source>
</reference>
<dbReference type="Gene3D" id="3.40.50.2000">
    <property type="entry name" value="Glycogen Phosphorylase B"/>
    <property type="match status" value="2"/>
</dbReference>
<name>W7BD22_9LIST</name>
<keyword evidence="1" id="KW-1133">Transmembrane helix</keyword>
<dbReference type="SUPFAM" id="SSF53756">
    <property type="entry name" value="UDP-Glycosyltransferase/glycogen phosphorylase"/>
    <property type="match status" value="1"/>
</dbReference>
<evidence type="ECO:0000256" key="1">
    <source>
        <dbReference type="SAM" id="Phobius"/>
    </source>
</evidence>
<dbReference type="PANTHER" id="PTHR45947:SF3">
    <property type="entry name" value="SULFOQUINOVOSYL TRANSFERASE SQD2"/>
    <property type="match status" value="1"/>
</dbReference>
<protein>
    <submittedName>
        <fullName evidence="4">Group 1 glycosyl transferase</fullName>
    </submittedName>
</protein>
<dbReference type="PANTHER" id="PTHR45947">
    <property type="entry name" value="SULFOQUINOVOSYL TRANSFERASE SQD2"/>
    <property type="match status" value="1"/>
</dbReference>
<organism evidence="4 5">
    <name type="scientific">Listeria aquatica FSL S10-1188</name>
    <dbReference type="NCBI Taxonomy" id="1265818"/>
    <lineage>
        <taxon>Bacteria</taxon>
        <taxon>Bacillati</taxon>
        <taxon>Bacillota</taxon>
        <taxon>Bacilli</taxon>
        <taxon>Bacillales</taxon>
        <taxon>Listeriaceae</taxon>
        <taxon>Listeria</taxon>
    </lineage>
</organism>
<keyword evidence="5" id="KW-1185">Reference proteome</keyword>
<dbReference type="Pfam" id="PF00534">
    <property type="entry name" value="Glycos_transf_1"/>
    <property type="match status" value="1"/>
</dbReference>
<comment type="caution">
    <text evidence="4">The sequence shown here is derived from an EMBL/GenBank/DDBJ whole genome shotgun (WGS) entry which is preliminary data.</text>
</comment>
<dbReference type="STRING" id="1265818.MAQA_03291"/>
<keyword evidence="1" id="KW-0812">Transmembrane</keyword>
<sequence>MKKKVLVITQNFAPEIGSAANRMERICEILNEAEAVTVFTTEPQYPQRAIYSKDKFRTSSSSTGFIIKRVKTRRYATEKNLFFRFLLYLEVFIKLLLAIRREKQNFDIVLATTPPLSIPLVALFAKRKFKAELVLDVRDLWPESMQIFNHFIATIARRSSYWIERVIYQKADRIIVNSEGFIPFIREKVGESKEILFLPNALMPKEFYSKRKFNTKEFFKVVYVGNMGAAQDLDSFILLAKSLQDHPHIRFQMIGYGADYARIRKRINDERLWNIEIRSPEPRQKIIEHLKSADIAYVGLENIPILHTVIPGKIIDYMGSALPIIGVASGYSKKIIEQARAGIVFEEKQIMAIKKVLLDWASHPEIRFYHGENGRAYAEKHFSWELNQSLLNKFVVGDDDEEKSHDVCLERVYK</sequence>
<proteinExistence type="predicted"/>
<evidence type="ECO:0000259" key="3">
    <source>
        <dbReference type="Pfam" id="PF13579"/>
    </source>
</evidence>
<keyword evidence="1" id="KW-0472">Membrane</keyword>
<dbReference type="PATRIC" id="fig|1265818.5.peg.662"/>
<dbReference type="Proteomes" id="UP000019246">
    <property type="component" value="Unassembled WGS sequence"/>
</dbReference>
<dbReference type="InterPro" id="IPR028098">
    <property type="entry name" value="Glyco_trans_4-like_N"/>
</dbReference>
<keyword evidence="4" id="KW-0808">Transferase</keyword>
<accession>W7BD22</accession>
<dbReference type="EMBL" id="AOCG01000003">
    <property type="protein sequence ID" value="EUJ20976.1"/>
    <property type="molecule type" value="Genomic_DNA"/>
</dbReference>
<feature type="domain" description="Glycosyltransferase subfamily 4-like N-terminal" evidence="3">
    <location>
        <begin position="19"/>
        <end position="200"/>
    </location>
</feature>
<evidence type="ECO:0000259" key="2">
    <source>
        <dbReference type="Pfam" id="PF00534"/>
    </source>
</evidence>
<gene>
    <name evidence="4" type="ORF">MAQA_03291</name>
</gene>